<keyword evidence="2" id="KW-1185">Reference proteome</keyword>
<gene>
    <name evidence="1" type="ORF">BKK80_18890</name>
</gene>
<proteinExistence type="predicted"/>
<accession>A0A1D9I6B6</accession>
<protein>
    <submittedName>
        <fullName evidence="1">Uncharacterized protein</fullName>
    </submittedName>
</protein>
<dbReference type="EMBL" id="CP017754">
    <property type="protein sequence ID" value="AOZ07664.1"/>
    <property type="molecule type" value="Genomic_DNA"/>
</dbReference>
<reference evidence="1 2" key="1">
    <citation type="submission" date="2016-10" db="EMBL/GenBank/DDBJ databases">
        <title>Complete genome sequences of three Cupriavidus strains isolated from various Malaysian environments.</title>
        <authorList>
            <person name="Abdullah A.A.-A."/>
            <person name="Shafie N.A.H."/>
            <person name="Lau N.S."/>
        </authorList>
    </citation>
    <scope>NUCLEOTIDE SEQUENCE [LARGE SCALE GENOMIC DNA]</scope>
    <source>
        <strain evidence="1 2">USMAA1020</strain>
    </source>
</reference>
<evidence type="ECO:0000313" key="1">
    <source>
        <dbReference type="EMBL" id="AOZ07664.1"/>
    </source>
</evidence>
<sequence length="97" mass="10502">MGMGRVDALLDECARLFAGGACIRKAYLRKAAEGKEVFLALEAVLPPPEFALTSRNRPPPSDSFRSRSVGLADLIFVSVSRFSGIVGLHRGEKYPHG</sequence>
<dbReference type="Proteomes" id="UP000177515">
    <property type="component" value="Chromosome 1"/>
</dbReference>
<organism evidence="1 2">
    <name type="scientific">Cupriavidus malaysiensis</name>
    <dbReference type="NCBI Taxonomy" id="367825"/>
    <lineage>
        <taxon>Bacteria</taxon>
        <taxon>Pseudomonadati</taxon>
        <taxon>Pseudomonadota</taxon>
        <taxon>Betaproteobacteria</taxon>
        <taxon>Burkholderiales</taxon>
        <taxon>Burkholderiaceae</taxon>
        <taxon>Cupriavidus</taxon>
    </lineage>
</organism>
<name>A0A1D9I6B6_9BURK</name>
<evidence type="ECO:0000313" key="2">
    <source>
        <dbReference type="Proteomes" id="UP000177515"/>
    </source>
</evidence>